<evidence type="ECO:0000259" key="4">
    <source>
        <dbReference type="Pfam" id="PF19292"/>
    </source>
</evidence>
<keyword evidence="2" id="KW-0636">Prenylation</keyword>
<dbReference type="PANTHER" id="PTHR10749:SF7">
    <property type="entry name" value="PHOSPHORYLASE B KINASE REGULATORY SUBUNIT ALPHA-RELATED"/>
    <property type="match status" value="1"/>
</dbReference>
<feature type="region of interest" description="Disordered" evidence="3">
    <location>
        <begin position="1"/>
        <end position="21"/>
    </location>
</feature>
<keyword evidence="2" id="KW-1003">Cell membrane</keyword>
<dbReference type="PANTHER" id="PTHR10749">
    <property type="entry name" value="PHOSPHORYLASE B KINASE REGULATORY SUBUNIT"/>
    <property type="match status" value="1"/>
</dbReference>
<dbReference type="GO" id="GO:0005886">
    <property type="term" value="C:plasma membrane"/>
    <property type="evidence" value="ECO:0007669"/>
    <property type="project" value="UniProtKB-SubCell"/>
</dbReference>
<gene>
    <name evidence="5" type="ORF">PXEA_LOCUS7153</name>
</gene>
<dbReference type="AlphaFoldDB" id="A0A448WK43"/>
<comment type="pathway">
    <text evidence="2">Glycan biosynthesis; glycogen metabolism.</text>
</comment>
<keyword evidence="2" id="KW-0321">Glycogen metabolism</keyword>
<keyword evidence="2" id="KW-0472">Membrane</keyword>
<proteinExistence type="inferred from homology"/>
<dbReference type="InterPro" id="IPR008734">
    <property type="entry name" value="PHK_A/B_su"/>
</dbReference>
<keyword evidence="1 2" id="KW-0119">Carbohydrate metabolism</keyword>
<comment type="similarity">
    <text evidence="2">Belongs to the phosphorylase b kinase regulatory chain family.</text>
</comment>
<keyword evidence="2" id="KW-0449">Lipoprotein</keyword>
<sequence>MAQNPTKMESICTSLQSSQSHSPISSYAASAVNSGSVTRSHSIVQQPPPGYTIGIASTGTCGGPENDLRNLWSRRRKIDGALNRVPPGFFQSVYAILERVQGLRIGEHVLSQNLTKEVSTVCL</sequence>
<comment type="caution">
    <text evidence="5">The sequence shown here is derived from an EMBL/GenBank/DDBJ whole genome shotgun (WGS) entry which is preliminary data.</text>
</comment>
<evidence type="ECO:0000313" key="5">
    <source>
        <dbReference type="EMBL" id="VEL13713.1"/>
    </source>
</evidence>
<dbReference type="GO" id="GO:0005964">
    <property type="term" value="C:phosphorylase kinase complex"/>
    <property type="evidence" value="ECO:0007669"/>
    <property type="project" value="TreeGrafter"/>
</dbReference>
<evidence type="ECO:0000256" key="3">
    <source>
        <dbReference type="SAM" id="MobiDB-lite"/>
    </source>
</evidence>
<feature type="domain" description="Phosphorylase b kinase regulatory subunit alpha/beta C-terminal" evidence="4">
    <location>
        <begin position="69"/>
        <end position="113"/>
    </location>
</feature>
<feature type="compositionally biased region" description="Low complexity" evidence="3">
    <location>
        <begin position="10"/>
        <end position="21"/>
    </location>
</feature>
<dbReference type="OrthoDB" id="5971574at2759"/>
<dbReference type="GO" id="GO:0005977">
    <property type="term" value="P:glycogen metabolic process"/>
    <property type="evidence" value="ECO:0007669"/>
    <property type="project" value="UniProtKB-UniPathway"/>
</dbReference>
<organism evidence="5 6">
    <name type="scientific">Protopolystoma xenopodis</name>
    <dbReference type="NCBI Taxonomy" id="117903"/>
    <lineage>
        <taxon>Eukaryota</taxon>
        <taxon>Metazoa</taxon>
        <taxon>Spiralia</taxon>
        <taxon>Lophotrochozoa</taxon>
        <taxon>Platyhelminthes</taxon>
        <taxon>Monogenea</taxon>
        <taxon>Polyopisthocotylea</taxon>
        <taxon>Polystomatidea</taxon>
        <taxon>Polystomatidae</taxon>
        <taxon>Protopolystoma</taxon>
    </lineage>
</organism>
<dbReference type="EMBL" id="CAAALY010018675">
    <property type="protein sequence ID" value="VEL13713.1"/>
    <property type="molecule type" value="Genomic_DNA"/>
</dbReference>
<comment type="function">
    <text evidence="2">Phosphorylase b kinase catalyzes the phosphorylation of serine in certain substrates, including troponin I.</text>
</comment>
<evidence type="ECO:0000313" key="6">
    <source>
        <dbReference type="Proteomes" id="UP000784294"/>
    </source>
</evidence>
<keyword evidence="6" id="KW-1185">Reference proteome</keyword>
<comment type="subcellular location">
    <subcellularLocation>
        <location evidence="2">Cell membrane</location>
        <topology evidence="2">Lipid-anchor</topology>
        <orientation evidence="2">Cytoplasmic side</orientation>
    </subcellularLocation>
</comment>
<dbReference type="Pfam" id="PF19292">
    <property type="entry name" value="KPBB_C"/>
    <property type="match status" value="1"/>
</dbReference>
<evidence type="ECO:0000256" key="1">
    <source>
        <dbReference type="ARBA" id="ARBA00023277"/>
    </source>
</evidence>
<name>A0A448WK43_9PLAT</name>
<dbReference type="UniPathway" id="UPA00163"/>
<dbReference type="Proteomes" id="UP000784294">
    <property type="component" value="Unassembled WGS sequence"/>
</dbReference>
<protein>
    <recommendedName>
        <fullName evidence="2">Phosphorylase b kinase regulatory subunit</fullName>
    </recommendedName>
</protein>
<accession>A0A448WK43</accession>
<keyword evidence="2" id="KW-0112">Calmodulin-binding</keyword>
<reference evidence="5" key="1">
    <citation type="submission" date="2018-11" db="EMBL/GenBank/DDBJ databases">
        <authorList>
            <consortium name="Pathogen Informatics"/>
        </authorList>
    </citation>
    <scope>NUCLEOTIDE SEQUENCE</scope>
</reference>
<dbReference type="GO" id="GO:0005516">
    <property type="term" value="F:calmodulin binding"/>
    <property type="evidence" value="ECO:0007669"/>
    <property type="project" value="UniProtKB-KW"/>
</dbReference>
<dbReference type="InterPro" id="IPR045583">
    <property type="entry name" value="KPBA/B_C"/>
</dbReference>
<evidence type="ECO:0000256" key="2">
    <source>
        <dbReference type="RuleBase" id="RU364123"/>
    </source>
</evidence>